<sequence length="1242" mass="137029">MVSEEEGTSPRKRRRVGPPKAAPYAFRPLFDQVPVKADDAEEDDVHITTVEYWNDNLYIGTSAAEILHFVCLPPDPSDQSNEPSFILASRLPIPFSQNSSISAASPGIKQILLLPTVNKACVLCNGTATFYMLPELSPAFGGNTKVNNCRWIGGLDLNINPDDSDNPVVMIGTQTRIMLVKIGDGARLVRNIDFPGCSALSRRGIISCVADTRAYSLLDVEHQQKIPLFPISFADEMFHSGQVEDMPTPSAASKMSPSSQLSISPSADNRTHARSSSLNTLAGMLQPATRSASKDRSRSLTPEPSSGSGSPTRSISRDRGASTSPRLSSEQPARNNQSSPGDERKPLPPLPKQPSVSLGPHVLSPTPSEFLLVRGSDEAEPGVGMFVNVDGDVVRGTITFHRYPKAIVIDKGEENNLIQSPENTKEELILAVIESDQDGTMRKLLEVQPWDVDPSEADDHKSWVEIPLIEDGELQHVGICHTISSNQLDMQDLGKLLRVVRLKTPSLSPHTPVADPRTQASIEQLQKEKELFESQETTDSDGSKKASEAGWEAERNAEEAKIAQTLGRTQSSLVMWAGNRIWRIVRNPLTTQLNDALQNAQGVDESGGHLTLNREAIEDILGMAQQSEPRSEAEFLGLNYLKQKASLLLLGDLIFMNSKDRSQAAIDATERALIIGNLDPRIAMIMIPLLRGETLQSPQGIWIPAGLAETVEKYLVRIEKAHKSLAGIFDGGVLSMMNRFLLSWQQKRGYGSIADESYVFDSVDAALLCLLLAQSSSMTKEQLASTAIRTDLNRLVDNWKGNFDRAVSLLEAYHRLYALSRLYQSRKMSGHVLKSWRRIIEGEADIAGEVTAAGVEVQMRRYLVKIKDIQLVEEYASWLSQRNPQLGIQIFSDNTSRVRLDPSDVVKLLQERAPNAVQEYLEHLVFSKNLTQYADDLLQYYLDTVLSVLESSPEARASLSESYSTYRALRPPKPTYMNFITENTPSEPWWQSRLRLLQLLGGGSTSQFTSVPAPNLNYSIPAVLARIEPFQNELVSESIILDGLQGRHREALRLLTHGLGDYDAAARYCLFGGPRSTSSTGAALEFAERSRQSELFGYLLDEFLQIQDLSERIERTSDLLSRFAAWFDVREVLGIIPDDWSVDILGGFLVHVFRVLVSESHEVKIERALSAGLNLRVAAEHICGMEKVGGWVEDEGGPRRLREGDNNNNNNVPVDGRGGEDDDDDDAESDFGDMVEAGGGPG</sequence>
<evidence type="ECO:0000259" key="6">
    <source>
        <dbReference type="PROSITE" id="PS50219"/>
    </source>
</evidence>
<dbReference type="OrthoDB" id="5325112at2759"/>
<evidence type="ECO:0000256" key="5">
    <source>
        <dbReference type="SAM" id="MobiDB-lite"/>
    </source>
</evidence>
<keyword evidence="2" id="KW-0813">Transport</keyword>
<dbReference type="GO" id="GO:0034058">
    <property type="term" value="P:endosomal vesicle fusion"/>
    <property type="evidence" value="ECO:0007669"/>
    <property type="project" value="TreeGrafter"/>
</dbReference>
<dbReference type="InterPro" id="IPR001180">
    <property type="entry name" value="CNH_dom"/>
</dbReference>
<name>A0A2T5M3B6_9EURO</name>
<feature type="compositionally biased region" description="Low complexity" evidence="5">
    <location>
        <begin position="253"/>
        <end position="266"/>
    </location>
</feature>
<organism evidence="7 8">
    <name type="scientific">Aspergillus ochraceoroseus IBT 24754</name>
    <dbReference type="NCBI Taxonomy" id="1392256"/>
    <lineage>
        <taxon>Eukaryota</taxon>
        <taxon>Fungi</taxon>
        <taxon>Dikarya</taxon>
        <taxon>Ascomycota</taxon>
        <taxon>Pezizomycotina</taxon>
        <taxon>Eurotiomycetes</taxon>
        <taxon>Eurotiomycetidae</taxon>
        <taxon>Eurotiales</taxon>
        <taxon>Aspergillaceae</taxon>
        <taxon>Aspergillus</taxon>
        <taxon>Aspergillus subgen. Nidulantes</taxon>
    </lineage>
</organism>
<dbReference type="GeneID" id="63812107"/>
<feature type="region of interest" description="Disordered" evidence="5">
    <location>
        <begin position="1"/>
        <end position="23"/>
    </location>
</feature>
<evidence type="ECO:0000256" key="3">
    <source>
        <dbReference type="ARBA" id="ARBA00022490"/>
    </source>
</evidence>
<comment type="subcellular location">
    <subcellularLocation>
        <location evidence="1">Cytoplasm</location>
    </subcellularLocation>
</comment>
<comment type="caution">
    <text evidence="7">The sequence shown here is derived from an EMBL/GenBank/DDBJ whole genome shotgun (WGS) entry which is preliminary data.</text>
</comment>
<feature type="region of interest" description="Disordered" evidence="5">
    <location>
        <begin position="242"/>
        <end position="363"/>
    </location>
</feature>
<feature type="region of interest" description="Disordered" evidence="5">
    <location>
        <begin position="1196"/>
        <end position="1242"/>
    </location>
</feature>
<evidence type="ECO:0000256" key="1">
    <source>
        <dbReference type="ARBA" id="ARBA00004496"/>
    </source>
</evidence>
<dbReference type="AlphaFoldDB" id="A0A2T5M3B6"/>
<keyword evidence="3" id="KW-0963">Cytoplasm</keyword>
<evidence type="ECO:0000256" key="2">
    <source>
        <dbReference type="ARBA" id="ARBA00022448"/>
    </source>
</evidence>
<dbReference type="PANTHER" id="PTHR12894">
    <property type="entry name" value="CNH DOMAIN CONTAINING"/>
    <property type="match status" value="1"/>
</dbReference>
<dbReference type="InterPro" id="IPR032914">
    <property type="entry name" value="Vam6/VPS39/TRAP1"/>
</dbReference>
<keyword evidence="4" id="KW-0653">Protein transport</keyword>
<dbReference type="PANTHER" id="PTHR12894:SF27">
    <property type="entry name" value="TRANSFORMING GROWTH FACTOR-BETA RECEPTOR-ASSOCIATED PROTEIN 1"/>
    <property type="match status" value="1"/>
</dbReference>
<dbReference type="RefSeq" id="XP_040754423.1">
    <property type="nucleotide sequence ID" value="XM_040895225.1"/>
</dbReference>
<feature type="region of interest" description="Disordered" evidence="5">
    <location>
        <begin position="531"/>
        <end position="555"/>
    </location>
</feature>
<feature type="compositionally biased region" description="Basic and acidic residues" evidence="5">
    <location>
        <begin position="541"/>
        <end position="555"/>
    </location>
</feature>
<feature type="compositionally biased region" description="Basic and acidic residues" evidence="5">
    <location>
        <begin position="1196"/>
        <end position="1205"/>
    </location>
</feature>
<evidence type="ECO:0000313" key="8">
    <source>
        <dbReference type="Proteomes" id="UP000244073"/>
    </source>
</evidence>
<dbReference type="Proteomes" id="UP000244073">
    <property type="component" value="Unassembled WGS sequence"/>
</dbReference>
<feature type="compositionally biased region" description="Acidic residues" evidence="5">
    <location>
        <begin position="1220"/>
        <end position="1233"/>
    </location>
</feature>
<accession>A0A2T5M3B6</accession>
<dbReference type="PROSITE" id="PS50219">
    <property type="entry name" value="CNH"/>
    <property type="match status" value="1"/>
</dbReference>
<feature type="domain" description="CNH" evidence="6">
    <location>
        <begin position="44"/>
        <end position="460"/>
    </location>
</feature>
<dbReference type="GO" id="GO:0015031">
    <property type="term" value="P:protein transport"/>
    <property type="evidence" value="ECO:0007669"/>
    <property type="project" value="UniProtKB-KW"/>
</dbReference>
<proteinExistence type="predicted"/>
<dbReference type="VEuPathDB" id="FungiDB:P175DRAFT_0474830"/>
<dbReference type="GO" id="GO:0006914">
    <property type="term" value="P:autophagy"/>
    <property type="evidence" value="ECO:0007669"/>
    <property type="project" value="TreeGrafter"/>
</dbReference>
<feature type="compositionally biased region" description="Low complexity" evidence="5">
    <location>
        <begin position="299"/>
        <end position="314"/>
    </location>
</feature>
<dbReference type="GO" id="GO:0016020">
    <property type="term" value="C:membrane"/>
    <property type="evidence" value="ECO:0007669"/>
    <property type="project" value="TreeGrafter"/>
</dbReference>
<protein>
    <recommendedName>
        <fullName evidence="6">CNH domain-containing protein</fullName>
    </recommendedName>
</protein>
<feature type="compositionally biased region" description="Polar residues" evidence="5">
    <location>
        <begin position="321"/>
        <end position="340"/>
    </location>
</feature>
<evidence type="ECO:0000313" key="7">
    <source>
        <dbReference type="EMBL" id="PTU23031.1"/>
    </source>
</evidence>
<dbReference type="EMBL" id="MSFN02000002">
    <property type="protein sequence ID" value="PTU23031.1"/>
    <property type="molecule type" value="Genomic_DNA"/>
</dbReference>
<reference evidence="7 8" key="1">
    <citation type="journal article" date="2018" name="Proc. Natl. Acad. Sci. U.S.A.">
        <title>Linking secondary metabolites to gene clusters through genome sequencing of six diverse Aspergillus species.</title>
        <authorList>
            <person name="Kaerboelling I."/>
            <person name="Vesth T.C."/>
            <person name="Frisvad J.C."/>
            <person name="Nybo J.L."/>
            <person name="Theobald S."/>
            <person name="Kuo A."/>
            <person name="Bowyer P."/>
            <person name="Matsuda Y."/>
            <person name="Mondo S."/>
            <person name="Lyhne E.K."/>
            <person name="Kogle M.E."/>
            <person name="Clum A."/>
            <person name="Lipzen A."/>
            <person name="Salamov A."/>
            <person name="Ngan C.Y."/>
            <person name="Daum C."/>
            <person name="Chiniquy J."/>
            <person name="Barry K."/>
            <person name="LaButti K."/>
            <person name="Haridas S."/>
            <person name="Simmons B.A."/>
            <person name="Magnuson J.K."/>
            <person name="Mortensen U.H."/>
            <person name="Larsen T.O."/>
            <person name="Grigoriev I.V."/>
            <person name="Baker S.E."/>
            <person name="Andersen M.R."/>
        </authorList>
    </citation>
    <scope>NUCLEOTIDE SEQUENCE [LARGE SCALE GENOMIC DNA]</scope>
    <source>
        <strain evidence="7 8">IBT 24754</strain>
    </source>
</reference>
<dbReference type="GO" id="GO:0005737">
    <property type="term" value="C:cytoplasm"/>
    <property type="evidence" value="ECO:0007669"/>
    <property type="project" value="UniProtKB-SubCell"/>
</dbReference>
<gene>
    <name evidence="7" type="ORF">P175DRAFT_0474830</name>
</gene>
<evidence type="ECO:0000256" key="4">
    <source>
        <dbReference type="ARBA" id="ARBA00022927"/>
    </source>
</evidence>